<reference evidence="4" key="3">
    <citation type="submission" date="2016-07" db="EMBL/GenBank/DDBJ databases">
        <title>Evolution of pathogenesis and genome organization in the Tremellales.</title>
        <authorList>
            <person name="Cuomo C."/>
            <person name="Litvintseva A."/>
            <person name="Heitman J."/>
            <person name="Chen Y."/>
            <person name="Sun S."/>
            <person name="Springer D."/>
            <person name="Dromer F."/>
            <person name="Young S."/>
            <person name="Zeng Q."/>
            <person name="Chapman S."/>
            <person name="Gujja S."/>
            <person name="Saif S."/>
            <person name="Birren B."/>
        </authorList>
    </citation>
    <scope>NUCLEOTIDE SEQUENCE</scope>
    <source>
        <strain evidence="4">CBS 10737</strain>
    </source>
</reference>
<dbReference type="GO" id="GO:0005852">
    <property type="term" value="C:eukaryotic translation initiation factor 3 complex"/>
    <property type="evidence" value="ECO:0007669"/>
    <property type="project" value="TreeGrafter"/>
</dbReference>
<sequence length="456" mass="49749">MGDSITIAPELPFRQQVIELASHLARSLPSSDQSSYRDFVGGFENQVKENEEISDLKKKEIVKTLVGKVDELKGALDGIKESDVESSHLLLQYTLSSNFDNSSEEYFTLVKSVVDSVKKGGEASGKQSRVDVASRILNNTYNTLPASSPLRPAVLLSLLSLLASSSDLSILPLSSSTLSKAVAQWSIPSAEKVSTLLSIADLYTSSDLKQSLEILTSALKESVDSKIVEKAVLVNLAINDKFELDEILAIQGAKENLGQAAPVVELFTDNDEIAAVKKGLEWAKSNGSWVESAGIPGFTADSVVRKLRLIALLSLAAKSETRQLQYAPIATALVVDDSEVEAWVIDAVRSKLLSARISQPLSLIKIQSISSLSTSSKRFGDSEWQLLEKRLNEWKVSVNEARVVIEEAQKIAEQPLSNPTQRRGQGQNQGGNKRREQQQQQEQNNQSQQTTEEVAA</sequence>
<dbReference type="RefSeq" id="XP_019014002.1">
    <property type="nucleotide sequence ID" value="XM_019151864.1"/>
</dbReference>
<dbReference type="OrthoDB" id="10267031at2759"/>
<dbReference type="EMBL" id="KI894007">
    <property type="protein sequence ID" value="OCF52783.1"/>
    <property type="molecule type" value="Genomic_DNA"/>
</dbReference>
<evidence type="ECO:0000256" key="1">
    <source>
        <dbReference type="ARBA" id="ARBA00008482"/>
    </source>
</evidence>
<evidence type="ECO:0000259" key="3">
    <source>
        <dbReference type="SMART" id="SM00088"/>
    </source>
</evidence>
<dbReference type="STRING" id="1296096.A0A1B9IBH9"/>
<feature type="domain" description="PCI" evidence="3">
    <location>
        <begin position="298"/>
        <end position="394"/>
    </location>
</feature>
<dbReference type="GeneID" id="30168448"/>
<proteinExistence type="inferred from homology"/>
<feature type="compositionally biased region" description="Low complexity" evidence="2">
    <location>
        <begin position="438"/>
        <end position="456"/>
    </location>
</feature>
<gene>
    <name evidence="4" type="ORF">I206_00079</name>
    <name evidence="5" type="ORF">I206_101243</name>
</gene>
<dbReference type="PANTHER" id="PTHR15350">
    <property type="entry name" value="COP9 SIGNALOSOME COMPLEX SUBUNIT 7/DENDRITIC CELL PROTEIN GA17"/>
    <property type="match status" value="1"/>
</dbReference>
<dbReference type="Proteomes" id="UP000094020">
    <property type="component" value="Chromosome 1"/>
</dbReference>
<organism evidence="4">
    <name type="scientific">Kwoniella pini CBS 10737</name>
    <dbReference type="NCBI Taxonomy" id="1296096"/>
    <lineage>
        <taxon>Eukaryota</taxon>
        <taxon>Fungi</taxon>
        <taxon>Dikarya</taxon>
        <taxon>Basidiomycota</taxon>
        <taxon>Agaricomycotina</taxon>
        <taxon>Tremellomycetes</taxon>
        <taxon>Tremellales</taxon>
        <taxon>Cryptococcaceae</taxon>
        <taxon>Kwoniella</taxon>
    </lineage>
</organism>
<dbReference type="Pfam" id="PF18005">
    <property type="entry name" value="eIF3m_C_helix"/>
    <property type="match status" value="1"/>
</dbReference>
<dbReference type="SMART" id="SM00088">
    <property type="entry name" value="PINT"/>
    <property type="match status" value="1"/>
</dbReference>
<dbReference type="KEGG" id="kpin:30168448"/>
<evidence type="ECO:0000256" key="2">
    <source>
        <dbReference type="SAM" id="MobiDB-lite"/>
    </source>
</evidence>
<name>A0A1B9IBH9_9TREE</name>
<dbReference type="InterPro" id="IPR040750">
    <property type="entry name" value="eIF3m_C_helix"/>
</dbReference>
<reference evidence="4" key="1">
    <citation type="submission" date="2013-07" db="EMBL/GenBank/DDBJ databases">
        <title>The Genome Sequence of Cryptococcus pinus CBS10737.</title>
        <authorList>
            <consortium name="The Broad Institute Genome Sequencing Platform"/>
            <person name="Cuomo C."/>
            <person name="Litvintseva A."/>
            <person name="Chen Y."/>
            <person name="Heitman J."/>
            <person name="Sun S."/>
            <person name="Springer D."/>
            <person name="Dromer F."/>
            <person name="Young S.K."/>
            <person name="Zeng Q."/>
            <person name="Gargeya S."/>
            <person name="Fitzgerald M."/>
            <person name="Abouelleil A."/>
            <person name="Alvarado L."/>
            <person name="Berlin A.M."/>
            <person name="Chapman S.B."/>
            <person name="Dewar J."/>
            <person name="Goldberg J."/>
            <person name="Griggs A."/>
            <person name="Gujja S."/>
            <person name="Hansen M."/>
            <person name="Howarth C."/>
            <person name="Imamovic A."/>
            <person name="Larimer J."/>
            <person name="McCowan C."/>
            <person name="Murphy C."/>
            <person name="Pearson M."/>
            <person name="Priest M."/>
            <person name="Roberts A."/>
            <person name="Saif S."/>
            <person name="Shea T."/>
            <person name="Sykes S."/>
            <person name="Wortman J."/>
            <person name="Nusbaum C."/>
            <person name="Birren B."/>
        </authorList>
    </citation>
    <scope>NUCLEOTIDE SEQUENCE [LARGE SCALE GENOMIC DNA]</scope>
    <source>
        <strain evidence="4">CBS 10737</strain>
    </source>
</reference>
<keyword evidence="6" id="KW-1185">Reference proteome</keyword>
<feature type="region of interest" description="Disordered" evidence="2">
    <location>
        <begin position="412"/>
        <end position="456"/>
    </location>
</feature>
<evidence type="ECO:0000313" key="4">
    <source>
        <dbReference type="EMBL" id="OCF52783.1"/>
    </source>
</evidence>
<accession>A0A1B9IBH9</accession>
<dbReference type="InterPro" id="IPR000717">
    <property type="entry name" value="PCI_dom"/>
</dbReference>
<evidence type="ECO:0000313" key="6">
    <source>
        <dbReference type="Proteomes" id="UP000094020"/>
    </source>
</evidence>
<dbReference type="EMBL" id="CP144519">
    <property type="protein sequence ID" value="WWC67335.1"/>
    <property type="molecule type" value="Genomic_DNA"/>
</dbReference>
<evidence type="ECO:0000313" key="5">
    <source>
        <dbReference type="EMBL" id="WWC67335.1"/>
    </source>
</evidence>
<dbReference type="PANTHER" id="PTHR15350:SF2">
    <property type="entry name" value="EUKARYOTIC TRANSLATION INITIATION FACTOR 3 SUBUNIT M"/>
    <property type="match status" value="1"/>
</dbReference>
<dbReference type="InterPro" id="IPR045237">
    <property type="entry name" value="COPS7/eIF3m"/>
</dbReference>
<dbReference type="GO" id="GO:0002183">
    <property type="term" value="P:cytoplasmic translational initiation"/>
    <property type="evidence" value="ECO:0007669"/>
    <property type="project" value="TreeGrafter"/>
</dbReference>
<reference evidence="5" key="4">
    <citation type="submission" date="2024-02" db="EMBL/GenBank/DDBJ databases">
        <title>Comparative genomics of Cryptococcus and Kwoniella reveals pathogenesis evolution and contrasting modes of karyotype evolution via chromosome fusion or intercentromeric recombination.</title>
        <authorList>
            <person name="Coelho M.A."/>
            <person name="David-Palma M."/>
            <person name="Shea T."/>
            <person name="Bowers K."/>
            <person name="McGinley-Smith S."/>
            <person name="Mohammad A.W."/>
            <person name="Gnirke A."/>
            <person name="Yurkov A.M."/>
            <person name="Nowrousian M."/>
            <person name="Sun S."/>
            <person name="Cuomo C.A."/>
            <person name="Heitman J."/>
        </authorList>
    </citation>
    <scope>NUCLEOTIDE SEQUENCE</scope>
    <source>
        <strain evidence="5">CBS 10737</strain>
    </source>
</reference>
<comment type="similarity">
    <text evidence="1">Belongs to the CSN7/EIF3M family. CSN7 subfamily.</text>
</comment>
<protein>
    <recommendedName>
        <fullName evidence="3">PCI domain-containing protein</fullName>
    </recommendedName>
</protein>
<reference evidence="5" key="2">
    <citation type="submission" date="2013-07" db="EMBL/GenBank/DDBJ databases">
        <authorList>
            <consortium name="The Broad Institute Genome Sequencing Platform"/>
            <person name="Cuomo C."/>
            <person name="Litvintseva A."/>
            <person name="Chen Y."/>
            <person name="Heitman J."/>
            <person name="Sun S."/>
            <person name="Springer D."/>
            <person name="Dromer F."/>
            <person name="Young S.K."/>
            <person name="Zeng Q."/>
            <person name="Gargeya S."/>
            <person name="Fitzgerald M."/>
            <person name="Abouelleil A."/>
            <person name="Alvarado L."/>
            <person name="Berlin A.M."/>
            <person name="Chapman S.B."/>
            <person name="Dewar J."/>
            <person name="Goldberg J."/>
            <person name="Griggs A."/>
            <person name="Gujja S."/>
            <person name="Hansen M."/>
            <person name="Howarth C."/>
            <person name="Imamovic A."/>
            <person name="Larimer J."/>
            <person name="McCowan C."/>
            <person name="Murphy C."/>
            <person name="Pearson M."/>
            <person name="Priest M."/>
            <person name="Roberts A."/>
            <person name="Saif S."/>
            <person name="Shea T."/>
            <person name="Sykes S."/>
            <person name="Wortman J."/>
            <person name="Nusbaum C."/>
            <person name="Birren B."/>
        </authorList>
    </citation>
    <scope>NUCLEOTIDE SEQUENCE</scope>
    <source>
        <strain evidence="5">CBS 10737</strain>
    </source>
</reference>
<dbReference type="Pfam" id="PF01399">
    <property type="entry name" value="PCI"/>
    <property type="match status" value="1"/>
</dbReference>
<dbReference type="AlphaFoldDB" id="A0A1B9IBH9"/>